<keyword evidence="3" id="KW-1185">Reference proteome</keyword>
<dbReference type="PANTHER" id="PTHR23020">
    <property type="entry name" value="UNCHARACTERIZED NUCLEAR HORMONE RECEPTOR-RELATED"/>
    <property type="match status" value="1"/>
</dbReference>
<dbReference type="InterPro" id="IPR011009">
    <property type="entry name" value="Kinase-like_dom_sf"/>
</dbReference>
<dbReference type="EMBL" id="JAADZU010000031">
    <property type="protein sequence ID" value="NDK90129.1"/>
    <property type="molecule type" value="Genomic_DNA"/>
</dbReference>
<dbReference type="AlphaFoldDB" id="A0A7K3LPG8"/>
<dbReference type="Gene3D" id="3.90.1200.10">
    <property type="match status" value="1"/>
</dbReference>
<keyword evidence="2" id="KW-0808">Transferase</keyword>
<dbReference type="InterPro" id="IPR052961">
    <property type="entry name" value="Oxido-Kinase-like_Enzymes"/>
</dbReference>
<reference evidence="2 3" key="1">
    <citation type="submission" date="2020-01" db="EMBL/GenBank/DDBJ databases">
        <title>Investigation of new actinobacteria for the biodesulphurisation of diesel fuel.</title>
        <authorList>
            <person name="Athi Narayanan S.M."/>
        </authorList>
    </citation>
    <scope>NUCLEOTIDE SEQUENCE [LARGE SCALE GENOMIC DNA]</scope>
    <source>
        <strain evidence="2 3">213E</strain>
    </source>
</reference>
<dbReference type="RefSeq" id="WP_059039460.1">
    <property type="nucleotide sequence ID" value="NZ_JAADZU010000031.1"/>
</dbReference>
<gene>
    <name evidence="2" type="ORF">GYA93_11115</name>
</gene>
<organism evidence="2 3">
    <name type="scientific">Gordonia desulfuricans</name>
    <dbReference type="NCBI Taxonomy" id="89051"/>
    <lineage>
        <taxon>Bacteria</taxon>
        <taxon>Bacillati</taxon>
        <taxon>Actinomycetota</taxon>
        <taxon>Actinomycetes</taxon>
        <taxon>Mycobacteriales</taxon>
        <taxon>Gordoniaceae</taxon>
        <taxon>Gordonia</taxon>
    </lineage>
</organism>
<dbReference type="Proteomes" id="UP000466307">
    <property type="component" value="Unassembled WGS sequence"/>
</dbReference>
<dbReference type="InterPro" id="IPR002575">
    <property type="entry name" value="Aminoglycoside_PTrfase"/>
</dbReference>
<dbReference type="GO" id="GO:0016740">
    <property type="term" value="F:transferase activity"/>
    <property type="evidence" value="ECO:0007669"/>
    <property type="project" value="UniProtKB-KW"/>
</dbReference>
<evidence type="ECO:0000313" key="2">
    <source>
        <dbReference type="EMBL" id="NDK90129.1"/>
    </source>
</evidence>
<dbReference type="SUPFAM" id="SSF56112">
    <property type="entry name" value="Protein kinase-like (PK-like)"/>
    <property type="match status" value="1"/>
</dbReference>
<evidence type="ECO:0000259" key="1">
    <source>
        <dbReference type="Pfam" id="PF01636"/>
    </source>
</evidence>
<comment type="caution">
    <text evidence="2">The sequence shown here is derived from an EMBL/GenBank/DDBJ whole genome shotgun (WGS) entry which is preliminary data.</text>
</comment>
<protein>
    <submittedName>
        <fullName evidence="2">Phosphotransferase</fullName>
    </submittedName>
</protein>
<evidence type="ECO:0000313" key="3">
    <source>
        <dbReference type="Proteomes" id="UP000466307"/>
    </source>
</evidence>
<accession>A0A7K3LPG8</accession>
<name>A0A7K3LPG8_9ACTN</name>
<feature type="domain" description="Aminoglycoside phosphotransferase" evidence="1">
    <location>
        <begin position="96"/>
        <end position="282"/>
    </location>
</feature>
<dbReference type="PANTHER" id="PTHR23020:SF41">
    <property type="entry name" value="AMINOGLYCOSIDE PHOSPHOTRANSFERASE DOMAIN-CONTAINING PROTEIN"/>
    <property type="match status" value="1"/>
</dbReference>
<sequence>MSVPTMPRSADEITPEWLSEVLAPTHPGVEVADVEVVLRDDGTNRRARLALGYRQGNGPATVFTKSVDPAHRELIQLTSGMFHEPRLFASGATLPVDHPAVYAAVIDEDSQDFLLVMEDVVARGAQPRDALHPLTPRQAASGVRALGRLHSRYWGRRVQIRELDWLEPFVAFEGLKYADLPSAIALLDDTTPDEVLALSIDDLVDDIWKPFIETVATSTPTLLHGDPHIGNTYVTANGELGLLDWQMARRGNWSLDVGYFVQGALTTADRRAHDRDLLAEYRDALDLPDAEKPAPEEIWLRYRASVAHGLATWLATASAAGGLWQRVDVAAALAQRYSAAYGDLGTREAVAELTR</sequence>
<dbReference type="Pfam" id="PF01636">
    <property type="entry name" value="APH"/>
    <property type="match status" value="1"/>
</dbReference>
<proteinExistence type="predicted"/>